<dbReference type="EMBL" id="CP013444">
    <property type="protein sequence ID" value="AOK20052.1"/>
    <property type="molecule type" value="Genomic_DNA"/>
</dbReference>
<proteinExistence type="predicted"/>
<evidence type="ECO:0000313" key="2">
    <source>
        <dbReference type="Proteomes" id="UP000094776"/>
    </source>
</evidence>
<evidence type="ECO:0000313" key="1">
    <source>
        <dbReference type="EMBL" id="AOK20052.1"/>
    </source>
</evidence>
<dbReference type="RefSeq" id="WP_069271451.1">
    <property type="nucleotide sequence ID" value="NZ_CP013444.1"/>
</dbReference>
<organism evidence="1 2">
    <name type="scientific">Burkholderia cepacia</name>
    <name type="common">Pseudomonas cepacia</name>
    <dbReference type="NCBI Taxonomy" id="292"/>
    <lineage>
        <taxon>Bacteria</taxon>
        <taxon>Pseudomonadati</taxon>
        <taxon>Pseudomonadota</taxon>
        <taxon>Betaproteobacteria</taxon>
        <taxon>Burkholderiales</taxon>
        <taxon>Burkholderiaceae</taxon>
        <taxon>Burkholderia</taxon>
        <taxon>Burkholderia cepacia complex</taxon>
    </lineage>
</organism>
<reference evidence="1 2" key="1">
    <citation type="submission" date="2015-12" db="EMBL/GenBank/DDBJ databases">
        <title>Diversity of Burkholderia near neighbor genomes.</title>
        <authorList>
            <person name="Sahl J."/>
            <person name="Wagner D."/>
            <person name="Keim P."/>
        </authorList>
    </citation>
    <scope>NUCLEOTIDE SEQUENCE [LARGE SCALE GENOMIC DNA]</scope>
    <source>
        <strain evidence="1 2">MSMB1184WGS</strain>
    </source>
</reference>
<accession>A0A1B4Q1I5</accession>
<dbReference type="Proteomes" id="UP000094776">
    <property type="component" value="Chromosome 2"/>
</dbReference>
<sequence>MTEFAALKMCAVSAMEMSEDGEFLLIHGAHSTLSLHRSTFNALLVALPNAIEHSARLANGNDSARFVLPTTAWEIGRIDDTPHVFVRFHLQGGPALGFSVPGDQVPAMLDALCKAAGIASILAPPPGATFQ</sequence>
<name>A0A1B4Q1I5_BURCE</name>
<dbReference type="AlphaFoldDB" id="A0A1B4Q1I5"/>
<protein>
    <submittedName>
        <fullName evidence="1">Uncharacterized protein</fullName>
    </submittedName>
</protein>
<gene>
    <name evidence="1" type="ORF">WT26_30070</name>
</gene>